<dbReference type="OrthoDB" id="414463at2759"/>
<dbReference type="Gene3D" id="3.30.70.100">
    <property type="match status" value="1"/>
</dbReference>
<dbReference type="AlphaFoldDB" id="A0A1X0NSV2"/>
<name>A0A1X0NSV2_9TRYP</name>
<dbReference type="GO" id="GO:0005829">
    <property type="term" value="C:cytosol"/>
    <property type="evidence" value="ECO:0007669"/>
    <property type="project" value="TreeGrafter"/>
</dbReference>
<dbReference type="VEuPathDB" id="TriTrypDB:TM35_000201810"/>
<gene>
    <name evidence="2" type="ORF">TM35_000201810</name>
</gene>
<evidence type="ECO:0000259" key="1">
    <source>
        <dbReference type="Pfam" id="PF03992"/>
    </source>
</evidence>
<reference evidence="2 3" key="1">
    <citation type="submission" date="2017-03" db="EMBL/GenBank/DDBJ databases">
        <title>An alternative strategy for trypanosome survival in the mammalian bloodstream revealed through genome and transcriptome analysis of the ubiquitous bovine parasite Trypanosoma (Megatrypanum) theileri.</title>
        <authorList>
            <person name="Kelly S."/>
            <person name="Ivens A."/>
            <person name="Mott A."/>
            <person name="O'Neill E."/>
            <person name="Emms D."/>
            <person name="Macleod O."/>
            <person name="Voorheis P."/>
            <person name="Matthews J."/>
            <person name="Matthews K."/>
            <person name="Carrington M."/>
        </authorList>
    </citation>
    <scope>NUCLEOTIDE SEQUENCE [LARGE SCALE GENOMIC DNA]</scope>
    <source>
        <strain evidence="2">Edinburgh</strain>
    </source>
</reference>
<dbReference type="RefSeq" id="XP_028881838.1">
    <property type="nucleotide sequence ID" value="XM_029026866.1"/>
</dbReference>
<dbReference type="SUPFAM" id="SSF102405">
    <property type="entry name" value="MCP/YpsA-like"/>
    <property type="match status" value="1"/>
</dbReference>
<evidence type="ECO:0000313" key="3">
    <source>
        <dbReference type="Proteomes" id="UP000192257"/>
    </source>
</evidence>
<dbReference type="GO" id="GO:0009691">
    <property type="term" value="P:cytokinin biosynthetic process"/>
    <property type="evidence" value="ECO:0007669"/>
    <property type="project" value="InterPro"/>
</dbReference>
<dbReference type="Proteomes" id="UP000192257">
    <property type="component" value="Unassembled WGS sequence"/>
</dbReference>
<dbReference type="GeneID" id="39986646"/>
<dbReference type="SUPFAM" id="SSF54909">
    <property type="entry name" value="Dimeric alpha+beta barrel"/>
    <property type="match status" value="1"/>
</dbReference>
<dbReference type="InterPro" id="IPR011008">
    <property type="entry name" value="Dimeric_a/b-barrel"/>
</dbReference>
<evidence type="ECO:0000313" key="2">
    <source>
        <dbReference type="EMBL" id="ORC87772.1"/>
    </source>
</evidence>
<keyword evidence="3" id="KW-1185">Reference proteome</keyword>
<accession>A0A1X0NSV2</accession>
<dbReference type="InterPro" id="IPR031100">
    <property type="entry name" value="LOG_fam"/>
</dbReference>
<dbReference type="Pfam" id="PF03992">
    <property type="entry name" value="ABM"/>
    <property type="match status" value="1"/>
</dbReference>
<protein>
    <submittedName>
        <fullName evidence="2">Lysine decarboxylase-like protein</fullName>
    </submittedName>
</protein>
<organism evidence="2 3">
    <name type="scientific">Trypanosoma theileri</name>
    <dbReference type="NCBI Taxonomy" id="67003"/>
    <lineage>
        <taxon>Eukaryota</taxon>
        <taxon>Discoba</taxon>
        <taxon>Euglenozoa</taxon>
        <taxon>Kinetoplastea</taxon>
        <taxon>Metakinetoplastina</taxon>
        <taxon>Trypanosomatida</taxon>
        <taxon>Trypanosomatidae</taxon>
        <taxon>Trypanosoma</taxon>
    </lineage>
</organism>
<dbReference type="NCBIfam" id="TIGR00730">
    <property type="entry name" value="Rossman fold protein, TIGR00730 family"/>
    <property type="match status" value="1"/>
</dbReference>
<dbReference type="Gene3D" id="3.40.50.450">
    <property type="match status" value="1"/>
</dbReference>
<dbReference type="PANTHER" id="PTHR31223">
    <property type="entry name" value="LOG FAMILY PROTEIN YJL055W"/>
    <property type="match status" value="1"/>
</dbReference>
<dbReference type="PANTHER" id="PTHR31223:SF70">
    <property type="entry name" value="LOG FAMILY PROTEIN YJL055W"/>
    <property type="match status" value="1"/>
</dbReference>
<dbReference type="GO" id="GO:0016799">
    <property type="term" value="F:hydrolase activity, hydrolyzing N-glycosyl compounds"/>
    <property type="evidence" value="ECO:0007669"/>
    <property type="project" value="TreeGrafter"/>
</dbReference>
<dbReference type="InterPro" id="IPR005269">
    <property type="entry name" value="LOG"/>
</dbReference>
<feature type="domain" description="ABM" evidence="1">
    <location>
        <begin position="10"/>
        <end position="72"/>
    </location>
</feature>
<dbReference type="EMBL" id="NBCO01000020">
    <property type="protein sequence ID" value="ORC87772.1"/>
    <property type="molecule type" value="Genomic_DNA"/>
</dbReference>
<comment type="caution">
    <text evidence="2">The sequence shown here is derived from an EMBL/GenBank/DDBJ whole genome shotgun (WGS) entry which is preliminary data.</text>
</comment>
<sequence length="343" mass="37844">MSKEPEMVYCIVITLTLKSAVEEPLLLHTFNALQQQCQQYEPGTITHELLRDDENPLRFSVVGRYASRESMEEIYEKNPLLHVFLQTTTSIASDRSYTKMSSVSVNEDLKSLQPGSISMEFVESVREAVSAAATAGNQEIKEPHSLRQQKGVLVFCGSRNGSRSSYVKEAELLGEYLALTLRRPLVYGGGTVGIMGTVALSTQQHGGRVIAVLPHSLAPREVSGAKIGDILYMTETMSERKSIMFAHADTVVALPGGAGTFDELLEVLTLLQLNAYRPKVGLVNVDGFFDPFIALMKHMVTEGFMEELVLQAFVVRPTAVELMQALESFTPPTITTLKWNARP</sequence>
<proteinExistence type="predicted"/>
<dbReference type="Pfam" id="PF03641">
    <property type="entry name" value="Lysine_decarbox"/>
    <property type="match status" value="1"/>
</dbReference>
<dbReference type="STRING" id="67003.A0A1X0NSV2"/>
<dbReference type="InterPro" id="IPR007138">
    <property type="entry name" value="ABM_dom"/>
</dbReference>